<evidence type="ECO:0000256" key="7">
    <source>
        <dbReference type="ARBA" id="ARBA00022692"/>
    </source>
</evidence>
<sequence>MAGLLDLPLSILEGIWETLRSTPGHILLLVLVGLVGVGLGCIYALLLLVAPVPRLPYASEKSYTTTTSSGTTETKPLTCWYDNWVAHREASVAKTSPSKEKNISTGAIEPAEIEMSLVVPAYNEEERLTGMLEEAVSVLDNTYGRISKGKGTGTGYEILLVNDGSKDKTVQIALDFSRENNLHDVMRIVTLEENRGKGGAVTHGMRHVRGEYAVFADADGASRFTDLGKLVEGAKSVVDSEGRGVAVGSRAWLVGSEAVVKRSALRNALMHSFHLLLRLLTPPATSRIRDTQCGFKLFTRAALPHIIPYMHAEGWIFDVEMLMLAESAPCVAGGGKGIKVSEQAIGWHEVGGSKLNVMWDSLGMAWGLAVLRGGWGMGVWRRR</sequence>
<dbReference type="Gene3D" id="3.90.550.10">
    <property type="entry name" value="Spore Coat Polysaccharide Biosynthesis Protein SpsA, Chain A"/>
    <property type="match status" value="1"/>
</dbReference>
<keyword evidence="8" id="KW-0256">Endoplasmic reticulum</keyword>
<evidence type="ECO:0000256" key="8">
    <source>
        <dbReference type="ARBA" id="ARBA00022824"/>
    </source>
</evidence>
<keyword evidence="7 13" id="KW-0812">Transmembrane</keyword>
<comment type="subcellular location">
    <subcellularLocation>
        <location evidence="1">Endoplasmic reticulum membrane</location>
        <topology evidence="1">Single-pass membrane protein</topology>
    </subcellularLocation>
</comment>
<dbReference type="Proteomes" id="UP000326757">
    <property type="component" value="Unassembled WGS sequence"/>
</dbReference>
<evidence type="ECO:0000256" key="10">
    <source>
        <dbReference type="ARBA" id="ARBA00022989"/>
    </source>
</evidence>
<gene>
    <name evidence="15" type="ORF">EYC80_010876</name>
</gene>
<dbReference type="SUPFAM" id="SSF53448">
    <property type="entry name" value="Nucleotide-diphospho-sugar transferases"/>
    <property type="match status" value="1"/>
</dbReference>
<dbReference type="GO" id="GO:0004581">
    <property type="term" value="F:dolichyl-phosphate beta-glucosyltransferase activity"/>
    <property type="evidence" value="ECO:0007669"/>
    <property type="project" value="UniProtKB-EC"/>
</dbReference>
<evidence type="ECO:0000256" key="13">
    <source>
        <dbReference type="SAM" id="Phobius"/>
    </source>
</evidence>
<dbReference type="CDD" id="cd04188">
    <property type="entry name" value="DPG_synthase"/>
    <property type="match status" value="1"/>
</dbReference>
<evidence type="ECO:0000256" key="4">
    <source>
        <dbReference type="ARBA" id="ARBA00012583"/>
    </source>
</evidence>
<keyword evidence="5" id="KW-0328">Glycosyltransferase</keyword>
<evidence type="ECO:0000256" key="11">
    <source>
        <dbReference type="ARBA" id="ARBA00023136"/>
    </source>
</evidence>
<keyword evidence="11 13" id="KW-0472">Membrane</keyword>
<dbReference type="InterPro" id="IPR001173">
    <property type="entry name" value="Glyco_trans_2-like"/>
</dbReference>
<comment type="pathway">
    <text evidence="2">Protein modification; protein glycosylation.</text>
</comment>
<dbReference type="InterPro" id="IPR035518">
    <property type="entry name" value="DPG_synthase"/>
</dbReference>
<keyword evidence="16" id="KW-1185">Reference proteome</keyword>
<dbReference type="InterPro" id="IPR029044">
    <property type="entry name" value="Nucleotide-diphossugar_trans"/>
</dbReference>
<comment type="catalytic activity">
    <reaction evidence="12">
        <text>a di-trans,poly-cis-dolichyl phosphate + UDP-alpha-D-glucose = a di-trans,poly-cis-dolichyl beta-D-glucosyl phosphate + UDP</text>
        <dbReference type="Rhea" id="RHEA:15401"/>
        <dbReference type="Rhea" id="RHEA-COMP:19498"/>
        <dbReference type="Rhea" id="RHEA-COMP:19502"/>
        <dbReference type="ChEBI" id="CHEBI:57525"/>
        <dbReference type="ChEBI" id="CHEBI:57683"/>
        <dbReference type="ChEBI" id="CHEBI:58223"/>
        <dbReference type="ChEBI" id="CHEBI:58885"/>
        <dbReference type="EC" id="2.4.1.117"/>
    </reaction>
    <physiologicalReaction direction="left-to-right" evidence="12">
        <dbReference type="Rhea" id="RHEA:15402"/>
    </physiologicalReaction>
</comment>
<reference evidence="15 16" key="1">
    <citation type="submission" date="2019-06" db="EMBL/GenBank/DDBJ databases">
        <title>Genome Sequence of the Brown Rot Fungal Pathogen Monilinia laxa.</title>
        <authorList>
            <person name="De Miccolis Angelini R.M."/>
            <person name="Landi L."/>
            <person name="Abate D."/>
            <person name="Pollastro S."/>
            <person name="Romanazzi G."/>
            <person name="Faretra F."/>
        </authorList>
    </citation>
    <scope>NUCLEOTIDE SEQUENCE [LARGE SCALE GENOMIC DNA]</scope>
    <source>
        <strain evidence="15 16">Mlax316</strain>
    </source>
</reference>
<dbReference type="EMBL" id="VIGI01000017">
    <property type="protein sequence ID" value="KAB8290444.1"/>
    <property type="molecule type" value="Genomic_DNA"/>
</dbReference>
<evidence type="ECO:0000256" key="3">
    <source>
        <dbReference type="ARBA" id="ARBA00006739"/>
    </source>
</evidence>
<evidence type="ECO:0000256" key="2">
    <source>
        <dbReference type="ARBA" id="ARBA00004922"/>
    </source>
</evidence>
<dbReference type="OrthoDB" id="3784at2759"/>
<dbReference type="AlphaFoldDB" id="A0A5N6JQ32"/>
<dbReference type="EC" id="2.4.1.117" evidence="4"/>
<evidence type="ECO:0000256" key="1">
    <source>
        <dbReference type="ARBA" id="ARBA00004389"/>
    </source>
</evidence>
<keyword evidence="10 13" id="KW-1133">Transmembrane helix</keyword>
<evidence type="ECO:0000313" key="16">
    <source>
        <dbReference type="Proteomes" id="UP000326757"/>
    </source>
</evidence>
<dbReference type="GO" id="GO:0005789">
    <property type="term" value="C:endoplasmic reticulum membrane"/>
    <property type="evidence" value="ECO:0007669"/>
    <property type="project" value="UniProtKB-SubCell"/>
</dbReference>
<evidence type="ECO:0000313" key="15">
    <source>
        <dbReference type="EMBL" id="KAB8290444.1"/>
    </source>
</evidence>
<keyword evidence="9" id="KW-0735">Signal-anchor</keyword>
<comment type="similarity">
    <text evidence="3">Belongs to the glycosyltransferase 2 family.</text>
</comment>
<accession>A0A5N6JQ32</accession>
<protein>
    <recommendedName>
        <fullName evidence="4">dolichyl-phosphate beta-glucosyltransferase</fullName>
        <ecNumber evidence="4">2.4.1.117</ecNumber>
    </recommendedName>
</protein>
<feature type="transmembrane region" description="Helical" evidence="13">
    <location>
        <begin position="26"/>
        <end position="49"/>
    </location>
</feature>
<proteinExistence type="inferred from homology"/>
<evidence type="ECO:0000259" key="14">
    <source>
        <dbReference type="Pfam" id="PF00535"/>
    </source>
</evidence>
<dbReference type="PANTHER" id="PTHR10859:SF91">
    <property type="entry name" value="DOLICHYL-PHOSPHATE BETA-GLUCOSYLTRANSFERASE"/>
    <property type="match status" value="1"/>
</dbReference>
<evidence type="ECO:0000256" key="5">
    <source>
        <dbReference type="ARBA" id="ARBA00022676"/>
    </source>
</evidence>
<keyword evidence="6" id="KW-0808">Transferase</keyword>
<name>A0A5N6JQ32_MONLA</name>
<dbReference type="Pfam" id="PF00535">
    <property type="entry name" value="Glycos_transf_2"/>
    <property type="match status" value="1"/>
</dbReference>
<evidence type="ECO:0000256" key="9">
    <source>
        <dbReference type="ARBA" id="ARBA00022968"/>
    </source>
</evidence>
<evidence type="ECO:0000256" key="6">
    <source>
        <dbReference type="ARBA" id="ARBA00022679"/>
    </source>
</evidence>
<evidence type="ECO:0000256" key="12">
    <source>
        <dbReference type="ARBA" id="ARBA00045097"/>
    </source>
</evidence>
<dbReference type="PANTHER" id="PTHR10859">
    <property type="entry name" value="GLYCOSYL TRANSFERASE"/>
    <property type="match status" value="1"/>
</dbReference>
<feature type="domain" description="Glycosyltransferase 2-like" evidence="14">
    <location>
        <begin position="116"/>
        <end position="235"/>
    </location>
</feature>
<dbReference type="GO" id="GO:0006487">
    <property type="term" value="P:protein N-linked glycosylation"/>
    <property type="evidence" value="ECO:0007669"/>
    <property type="project" value="TreeGrafter"/>
</dbReference>
<organism evidence="15 16">
    <name type="scientific">Monilinia laxa</name>
    <name type="common">Brown rot fungus</name>
    <name type="synonym">Sclerotinia laxa</name>
    <dbReference type="NCBI Taxonomy" id="61186"/>
    <lineage>
        <taxon>Eukaryota</taxon>
        <taxon>Fungi</taxon>
        <taxon>Dikarya</taxon>
        <taxon>Ascomycota</taxon>
        <taxon>Pezizomycotina</taxon>
        <taxon>Leotiomycetes</taxon>
        <taxon>Helotiales</taxon>
        <taxon>Sclerotiniaceae</taxon>
        <taxon>Monilinia</taxon>
    </lineage>
</organism>
<comment type="caution">
    <text evidence="15">The sequence shown here is derived from an EMBL/GenBank/DDBJ whole genome shotgun (WGS) entry which is preliminary data.</text>
</comment>